<keyword evidence="2" id="KW-0614">Plasmid</keyword>
<evidence type="ECO:0000313" key="2">
    <source>
        <dbReference type="EMBL" id="XCC97777.1"/>
    </source>
</evidence>
<reference evidence="2" key="1">
    <citation type="submission" date="2023-02" db="EMBL/GenBank/DDBJ databases">
        <title>Description and genomic characterization of Salipiger bruguierae sp. nov., isolated from the sediment of mangrove plant Bruguiera sexangula.</title>
        <authorList>
            <person name="Long M."/>
        </authorList>
    </citation>
    <scope>NUCLEOTIDE SEQUENCE</scope>
    <source>
        <strain evidence="2">H15</strain>
        <plasmid evidence="2">unnamed4</plasmid>
    </source>
</reference>
<feature type="region of interest" description="Disordered" evidence="1">
    <location>
        <begin position="1"/>
        <end position="78"/>
    </location>
</feature>
<dbReference type="RefSeq" id="WP_353476667.1">
    <property type="nucleotide sequence ID" value="NZ_CP123389.1"/>
</dbReference>
<gene>
    <name evidence="2" type="ORF">PVT71_28165</name>
</gene>
<geneLocation type="plasmid" evidence="2">
    <name>unnamed4</name>
</geneLocation>
<feature type="compositionally biased region" description="Basic and acidic residues" evidence="1">
    <location>
        <begin position="1"/>
        <end position="13"/>
    </location>
</feature>
<proteinExistence type="predicted"/>
<organism evidence="2">
    <name type="scientific">Alloyangia sp. H15</name>
    <dbReference type="NCBI Taxonomy" id="3029062"/>
    <lineage>
        <taxon>Bacteria</taxon>
        <taxon>Pseudomonadati</taxon>
        <taxon>Pseudomonadota</taxon>
        <taxon>Alphaproteobacteria</taxon>
        <taxon>Rhodobacterales</taxon>
        <taxon>Roseobacteraceae</taxon>
        <taxon>Alloyangia</taxon>
    </lineage>
</organism>
<protein>
    <submittedName>
        <fullName evidence="2">Uncharacterized protein</fullName>
    </submittedName>
</protein>
<sequence>MKDADARGHEMRHPSGRTSGRLHVTAREEPPRHPRHAAGADTHPRAQKTGAPHPRVARENSPHPRQTAGPHPRHGPRQ</sequence>
<evidence type="ECO:0000256" key="1">
    <source>
        <dbReference type="SAM" id="MobiDB-lite"/>
    </source>
</evidence>
<dbReference type="EMBL" id="CP123389">
    <property type="protein sequence ID" value="XCC97777.1"/>
    <property type="molecule type" value="Genomic_DNA"/>
</dbReference>
<name>A0AAU8ASV9_9RHOB</name>
<accession>A0AAU8ASV9</accession>
<dbReference type="AlphaFoldDB" id="A0AAU8ASV9"/>